<feature type="chain" id="PRO_5038545078" description="DUF4854 domain-containing protein" evidence="1">
    <location>
        <begin position="27"/>
        <end position="142"/>
    </location>
</feature>
<evidence type="ECO:0008006" key="4">
    <source>
        <dbReference type="Google" id="ProtNLM"/>
    </source>
</evidence>
<comment type="caution">
    <text evidence="2">The sequence shown here is derived from an EMBL/GenBank/DDBJ whole genome shotgun (WGS) entry which is preliminary data.</text>
</comment>
<dbReference type="Proteomes" id="UP000029585">
    <property type="component" value="Unassembled WGS sequence"/>
</dbReference>
<gene>
    <name evidence="2" type="ORF">HMPREF9460_00034</name>
</gene>
<dbReference type="InterPro" id="IPR032327">
    <property type="entry name" value="DUF4854"/>
</dbReference>
<dbReference type="HOGENOM" id="CLU_1841636_0_0_9"/>
<keyword evidence="1" id="KW-0732">Signal</keyword>
<dbReference type="eggNOG" id="ENOG5033NVC">
    <property type="taxonomic scope" value="Bacteria"/>
</dbReference>
<evidence type="ECO:0000313" key="2">
    <source>
        <dbReference type="EMBL" id="KGF57571.1"/>
    </source>
</evidence>
<reference evidence="2 3" key="1">
    <citation type="submission" date="2011-08" db="EMBL/GenBank/DDBJ databases">
        <title>The Genome Sequence of Clostridium orbiscindens 1_3_50AFAA.</title>
        <authorList>
            <consortium name="The Broad Institute Genome Sequencing Platform"/>
            <person name="Earl A."/>
            <person name="Ward D."/>
            <person name="Feldgarden M."/>
            <person name="Gevers D."/>
            <person name="Daigneault M."/>
            <person name="Strauss J."/>
            <person name="Allen-Vercoe E."/>
            <person name="Young S.K."/>
            <person name="Zeng Q."/>
            <person name="Gargeya S."/>
            <person name="Fitzgerald M."/>
            <person name="Haas B."/>
            <person name="Abouelleil A."/>
            <person name="Alvarado L."/>
            <person name="Arachchi H.M."/>
            <person name="Berlin A."/>
            <person name="Brown A."/>
            <person name="Chapman S.B."/>
            <person name="Chen Z."/>
            <person name="Dunbar C."/>
            <person name="Freedman E."/>
            <person name="Gearin G."/>
            <person name="Gellesch M."/>
            <person name="Goldberg J."/>
            <person name="Griggs A."/>
            <person name="Gujja S."/>
            <person name="Heiman D."/>
            <person name="Howarth C."/>
            <person name="Larson L."/>
            <person name="Lui A."/>
            <person name="MacDonald P.J.P."/>
            <person name="Montmayeur A."/>
            <person name="Murphy C."/>
            <person name="Neiman D."/>
            <person name="Pearson M."/>
            <person name="Priest M."/>
            <person name="Roberts A."/>
            <person name="Saif S."/>
            <person name="Shea T."/>
            <person name="Shenoy N."/>
            <person name="Sisk P."/>
            <person name="Stolte C."/>
            <person name="Sykes S."/>
            <person name="Wortman J."/>
            <person name="Nusbaum C."/>
            <person name="Birren B."/>
        </authorList>
    </citation>
    <scope>NUCLEOTIDE SEQUENCE [LARGE SCALE GENOMIC DNA]</scope>
    <source>
        <strain evidence="2 3">1_3_50AFAA</strain>
    </source>
</reference>
<sequence length="142" mass="15578">MNTAKKRILSLTLTICLALSMMLTLSACGKKNLEEYFNTDTMQKLVTSSIEQYESQGMELKMYAEGDELHYDLTLTTIETTDDDRSVYAEALEAGLAETAQTFVDAAKDVQKSVSNETVLVVVTYFDAAGVELASQSFSSAD</sequence>
<accession>A0A096BEX2</accession>
<dbReference type="PATRIC" id="fig|742738.3.peg.36"/>
<evidence type="ECO:0000313" key="3">
    <source>
        <dbReference type="Proteomes" id="UP000029585"/>
    </source>
</evidence>
<protein>
    <recommendedName>
        <fullName evidence="4">DUF4854 domain-containing protein</fullName>
    </recommendedName>
</protein>
<dbReference type="PROSITE" id="PS51257">
    <property type="entry name" value="PROKAR_LIPOPROTEIN"/>
    <property type="match status" value="1"/>
</dbReference>
<proteinExistence type="predicted"/>
<evidence type="ECO:0000256" key="1">
    <source>
        <dbReference type="SAM" id="SignalP"/>
    </source>
</evidence>
<organism evidence="2 3">
    <name type="scientific">Flavonifractor plautii 1_3_50AFAA</name>
    <dbReference type="NCBI Taxonomy" id="742738"/>
    <lineage>
        <taxon>Bacteria</taxon>
        <taxon>Bacillati</taxon>
        <taxon>Bacillota</taxon>
        <taxon>Clostridia</taxon>
        <taxon>Eubacteriales</taxon>
        <taxon>Oscillospiraceae</taxon>
        <taxon>Flavonifractor</taxon>
    </lineage>
</organism>
<keyword evidence="3" id="KW-1185">Reference proteome</keyword>
<dbReference type="AlphaFoldDB" id="A0A096BEX2"/>
<dbReference type="Pfam" id="PF16146">
    <property type="entry name" value="DUF4854"/>
    <property type="match status" value="1"/>
</dbReference>
<name>A0A096BEX2_FLAPL</name>
<feature type="signal peptide" evidence="1">
    <location>
        <begin position="1"/>
        <end position="26"/>
    </location>
</feature>
<dbReference type="EMBL" id="ADLO01000002">
    <property type="protein sequence ID" value="KGF57571.1"/>
    <property type="molecule type" value="Genomic_DNA"/>
</dbReference>
<dbReference type="RefSeq" id="WP_044938044.1">
    <property type="nucleotide sequence ID" value="NZ_KN174161.1"/>
</dbReference>